<feature type="compositionally biased region" description="Low complexity" evidence="2">
    <location>
        <begin position="1"/>
        <end position="10"/>
    </location>
</feature>
<dbReference type="OrthoDB" id="3254696at2759"/>
<dbReference type="PANTHER" id="PTHR33050:SF7">
    <property type="entry name" value="RIBONUCLEASE H"/>
    <property type="match status" value="1"/>
</dbReference>
<dbReference type="InterPro" id="IPR011010">
    <property type="entry name" value="DNA_brk_join_enz"/>
</dbReference>
<feature type="region of interest" description="Disordered" evidence="2">
    <location>
        <begin position="149"/>
        <end position="194"/>
    </location>
</feature>
<feature type="non-terminal residue" evidence="3">
    <location>
        <position position="1"/>
    </location>
</feature>
<proteinExistence type="predicted"/>
<feature type="region of interest" description="Disordered" evidence="2">
    <location>
        <begin position="1"/>
        <end position="128"/>
    </location>
</feature>
<dbReference type="InterPro" id="IPR043502">
    <property type="entry name" value="DNA/RNA_pol_sf"/>
</dbReference>
<keyword evidence="4" id="KW-1185">Reference proteome</keyword>
<evidence type="ECO:0000313" key="4">
    <source>
        <dbReference type="Proteomes" id="UP000184267"/>
    </source>
</evidence>
<dbReference type="GO" id="GO:0006310">
    <property type="term" value="P:DNA recombination"/>
    <property type="evidence" value="ECO:0007669"/>
    <property type="project" value="UniProtKB-KW"/>
</dbReference>
<evidence type="ECO:0000313" key="3">
    <source>
        <dbReference type="EMBL" id="OJT05553.1"/>
    </source>
</evidence>
<feature type="compositionally biased region" description="Low complexity" evidence="2">
    <location>
        <begin position="45"/>
        <end position="97"/>
    </location>
</feature>
<accession>A0A1M2VDE1</accession>
<dbReference type="InterPro" id="IPR052055">
    <property type="entry name" value="Hepadnavirus_pol/RT"/>
</dbReference>
<dbReference type="SUPFAM" id="SSF56349">
    <property type="entry name" value="DNA breaking-rejoining enzymes"/>
    <property type="match status" value="1"/>
</dbReference>
<feature type="compositionally biased region" description="Polar residues" evidence="2">
    <location>
        <begin position="383"/>
        <end position="392"/>
    </location>
</feature>
<organism evidence="3 4">
    <name type="scientific">Trametes pubescens</name>
    <name type="common">White-rot fungus</name>
    <dbReference type="NCBI Taxonomy" id="154538"/>
    <lineage>
        <taxon>Eukaryota</taxon>
        <taxon>Fungi</taxon>
        <taxon>Dikarya</taxon>
        <taxon>Basidiomycota</taxon>
        <taxon>Agaricomycotina</taxon>
        <taxon>Agaricomycetes</taxon>
        <taxon>Polyporales</taxon>
        <taxon>Polyporaceae</taxon>
        <taxon>Trametes</taxon>
    </lineage>
</organism>
<dbReference type="OMA" id="WHEINST"/>
<dbReference type="GO" id="GO:0015074">
    <property type="term" value="P:DNA integration"/>
    <property type="evidence" value="ECO:0007669"/>
    <property type="project" value="InterPro"/>
</dbReference>
<evidence type="ECO:0000256" key="1">
    <source>
        <dbReference type="ARBA" id="ARBA00023172"/>
    </source>
</evidence>
<protein>
    <submittedName>
        <fullName evidence="3">Uncharacterized protein</fullName>
    </submittedName>
</protein>
<feature type="compositionally biased region" description="Low complexity" evidence="2">
    <location>
        <begin position="416"/>
        <end position="438"/>
    </location>
</feature>
<dbReference type="SUPFAM" id="SSF56672">
    <property type="entry name" value="DNA/RNA polymerases"/>
    <property type="match status" value="1"/>
</dbReference>
<dbReference type="Proteomes" id="UP000184267">
    <property type="component" value="Unassembled WGS sequence"/>
</dbReference>
<dbReference type="SUPFAM" id="SSF47823">
    <property type="entry name" value="lambda integrase-like, N-terminal domain"/>
    <property type="match status" value="1"/>
</dbReference>
<dbReference type="EMBL" id="MNAD01001432">
    <property type="protein sequence ID" value="OJT05553.1"/>
    <property type="molecule type" value="Genomic_DNA"/>
</dbReference>
<feature type="region of interest" description="Disordered" evidence="2">
    <location>
        <begin position="383"/>
        <end position="444"/>
    </location>
</feature>
<dbReference type="PANTHER" id="PTHR33050">
    <property type="entry name" value="REVERSE TRANSCRIPTASE DOMAIN-CONTAINING PROTEIN"/>
    <property type="match status" value="1"/>
</dbReference>
<sequence length="1328" mass="143334">ANLPTNLNLPPGNPQPAGAVGAPPRMTTRASSKAPEAPPNPPPTKQAAASASKGKQSANAGAAGQSSAAGKRRTQPAAAVPAGPPGGANQQAGEPAPTQEGMRPPAPPAPPAEAGTAPQASGSAQPPEDTVAALWAHIRLLEAQQATMAMQKHGEPVMQPAPQQQRAPAPANAGAPPARAPLAPQPASHPPTRSLVADPAVAERARAAALAHTANESAPAGQLPDIVPGYHADILSIAAPPRVSRAVKLGHYVPYSLLTPAARASVTPNDNDGIIIALTGDRNLDRSGERNISVADWMAAAEAVVGLIRVHHGDVRAQAFEQHHRTVARIAAQADWQAAFLYDIQEREMAAADPKHDLGTMNQVRFTMALTDHFQRSVLAQQVYTPSPSQPNRRQHADDARARNPKRPRPNPPGAAAPGRTTPAASAAPPSTVRASAPPLDPRRVVTPLDPDIVEHMLCETGLLPQWSHVVRGLREGFDVGITHPVDKTLVFENHASSALDAAFIDAYIIEEQAAGRYSRAFEPAELEATIGPFRTAPLGLVPKPNSNKLRLIQDLSYPRNHSEVESVNANIDSDQFPTEWGTFESVSALLLSLPPGCEAATFDISAAYRITPVRPDQQNALCVFWRNKILVDAALCFGLASSAGVFGSVADLLVALYEAYGYGPIRKWVDDFLVIRFPHQTYSEQDFMAVTAAAGVPWSIPKTRAFASRQRFTGFIWDLAALTVSMPSEKLAHMQDLITQWLSREQGATLHDAAQLHGKLVHVATIFPLIRPFTRSASGFAANFRSPRARLRIPDPLHSDLRWIQHLLTLLPNELPLLPPTPTDIGWWGDASSSFGIGVVVGRYWAMWSYAPGVTVGPRQQYDIGWAEALAVELGPLMALHHGLLAPTRLASRKVLVHSDNSGVVQVLNKGRSRSSNTNDILRRIYSTLAVEGLHLTAGAAATREELGALSILPSPLRPPVLADERIFAWRGVNTPPPSTISHPLIALMAETASRASLRDGTLSGYGSGLRKFHIFCDIFSIPESERLPASFELLHSFCLWAVADPSTSDVALAGDVPFEPVSVQVSGKYLAAIRAWHLAQGWPPPLSEERQKQITWSLRGMANIQLDRRSRPPRPPVTLHMLAAIKPTLNLCDPFEACIWAIATSAFWGLMRFGEATVTSRGAFDPNRQLKRSDALFGTDLDGKDYARLDLPSAKTAKPGEIQHIFLVKQGSLCPLDALRNLAHIVPATAGEPLFSWRDRNGNTRPMVRDTALKFVNERFTSLGYGTTFGHSFRIGGASFYLSQKVDPEVVRIMGRWRSLAYQVYIRAFEQVSSRHTANLPANYGL</sequence>
<dbReference type="Gene3D" id="1.10.443.10">
    <property type="entry name" value="Intergrase catalytic core"/>
    <property type="match status" value="1"/>
</dbReference>
<dbReference type="GO" id="GO:0003677">
    <property type="term" value="F:DNA binding"/>
    <property type="evidence" value="ECO:0007669"/>
    <property type="project" value="InterPro"/>
</dbReference>
<dbReference type="STRING" id="154538.A0A1M2VDE1"/>
<evidence type="ECO:0000256" key="2">
    <source>
        <dbReference type="SAM" id="MobiDB-lite"/>
    </source>
</evidence>
<gene>
    <name evidence="3" type="ORF">TRAPUB_3640</name>
</gene>
<keyword evidence="1" id="KW-0233">DNA recombination</keyword>
<reference evidence="3 4" key="1">
    <citation type="submission" date="2016-10" db="EMBL/GenBank/DDBJ databases">
        <title>Genome sequence of the basidiomycete white-rot fungus Trametes pubescens.</title>
        <authorList>
            <person name="Makela M.R."/>
            <person name="Granchi Z."/>
            <person name="Peng M."/>
            <person name="De Vries R.P."/>
            <person name="Grigoriev I."/>
            <person name="Riley R."/>
            <person name="Hilden K."/>
        </authorList>
    </citation>
    <scope>NUCLEOTIDE SEQUENCE [LARGE SCALE GENOMIC DNA]</scope>
    <source>
        <strain evidence="3 4">FBCC735</strain>
    </source>
</reference>
<feature type="compositionally biased region" description="Low complexity" evidence="2">
    <location>
        <begin position="160"/>
        <end position="182"/>
    </location>
</feature>
<dbReference type="InterPro" id="IPR013762">
    <property type="entry name" value="Integrase-like_cat_sf"/>
</dbReference>
<name>A0A1M2VDE1_TRAPU</name>
<comment type="caution">
    <text evidence="3">The sequence shown here is derived from an EMBL/GenBank/DDBJ whole genome shotgun (WGS) entry which is preliminary data.</text>
</comment>